<comment type="caution">
    <text evidence="2">The sequence shown here is derived from an EMBL/GenBank/DDBJ whole genome shotgun (WGS) entry which is preliminary data.</text>
</comment>
<dbReference type="Proteomes" id="UP001501265">
    <property type="component" value="Unassembled WGS sequence"/>
</dbReference>
<evidence type="ECO:0000313" key="3">
    <source>
        <dbReference type="Proteomes" id="UP001501265"/>
    </source>
</evidence>
<reference evidence="3" key="1">
    <citation type="journal article" date="2019" name="Int. J. Syst. Evol. Microbiol.">
        <title>The Global Catalogue of Microorganisms (GCM) 10K type strain sequencing project: providing services to taxonomists for standard genome sequencing and annotation.</title>
        <authorList>
            <consortium name="The Broad Institute Genomics Platform"/>
            <consortium name="The Broad Institute Genome Sequencing Center for Infectious Disease"/>
            <person name="Wu L."/>
            <person name="Ma J."/>
        </authorList>
    </citation>
    <scope>NUCLEOTIDE SEQUENCE [LARGE SCALE GENOMIC DNA]</scope>
    <source>
        <strain evidence="3">JCM 18081</strain>
    </source>
</reference>
<evidence type="ECO:0000256" key="1">
    <source>
        <dbReference type="SAM" id="SignalP"/>
    </source>
</evidence>
<protein>
    <recommendedName>
        <fullName evidence="4">Lipoprotein</fullName>
    </recommendedName>
</protein>
<accession>A0ABP9C9G8</accession>
<organism evidence="2 3">
    <name type="scientific">Streptomyces ziwulingensis</name>
    <dbReference type="NCBI Taxonomy" id="1045501"/>
    <lineage>
        <taxon>Bacteria</taxon>
        <taxon>Bacillati</taxon>
        <taxon>Actinomycetota</taxon>
        <taxon>Actinomycetes</taxon>
        <taxon>Kitasatosporales</taxon>
        <taxon>Streptomycetaceae</taxon>
        <taxon>Streptomyces</taxon>
    </lineage>
</organism>
<evidence type="ECO:0008006" key="4">
    <source>
        <dbReference type="Google" id="ProtNLM"/>
    </source>
</evidence>
<feature type="signal peptide" evidence="1">
    <location>
        <begin position="1"/>
        <end position="22"/>
    </location>
</feature>
<dbReference type="EMBL" id="BAABIG010000034">
    <property type="protein sequence ID" value="GAA4804880.1"/>
    <property type="molecule type" value="Genomic_DNA"/>
</dbReference>
<feature type="chain" id="PRO_5045549466" description="Lipoprotein" evidence="1">
    <location>
        <begin position="23"/>
        <end position="132"/>
    </location>
</feature>
<name>A0ABP9C9G8_9ACTN</name>
<sequence>MRRRAWTLASALTAVAFLAAAAACTVPGGGGGEAAASCAITATYGGRTYTDVGDIDFTLGAALGPAEFPPCADTPNDPGTTVGREPTRAYAVEGVDPRVAIAVRWDEDEPVLLAVRSDDGVPPEIEDLARLD</sequence>
<keyword evidence="1" id="KW-0732">Signal</keyword>
<dbReference type="RefSeq" id="WP_345621000.1">
    <property type="nucleotide sequence ID" value="NZ_BAABIG010000034.1"/>
</dbReference>
<gene>
    <name evidence="2" type="ORF">GCM10023220_38190</name>
</gene>
<evidence type="ECO:0000313" key="2">
    <source>
        <dbReference type="EMBL" id="GAA4804880.1"/>
    </source>
</evidence>
<dbReference type="PROSITE" id="PS51257">
    <property type="entry name" value="PROKAR_LIPOPROTEIN"/>
    <property type="match status" value="1"/>
</dbReference>
<proteinExistence type="predicted"/>
<dbReference type="InterPro" id="IPR046248">
    <property type="entry name" value="DUF6281"/>
</dbReference>
<keyword evidence="3" id="KW-1185">Reference proteome</keyword>
<dbReference type="Pfam" id="PF19797">
    <property type="entry name" value="DUF6281"/>
    <property type="match status" value="1"/>
</dbReference>